<dbReference type="EMBL" id="BMPI01000078">
    <property type="protein sequence ID" value="GGM78448.1"/>
    <property type="molecule type" value="Genomic_DNA"/>
</dbReference>
<evidence type="ECO:0000259" key="4">
    <source>
        <dbReference type="Pfam" id="PF13458"/>
    </source>
</evidence>
<dbReference type="InterPro" id="IPR028082">
    <property type="entry name" value="Peripla_BP_I"/>
</dbReference>
<comment type="caution">
    <text evidence="5">The sequence shown here is derived from an EMBL/GenBank/DDBJ whole genome shotgun (WGS) entry which is preliminary data.</text>
</comment>
<evidence type="ECO:0000256" key="3">
    <source>
        <dbReference type="SAM" id="SignalP"/>
    </source>
</evidence>
<dbReference type="Pfam" id="PF13458">
    <property type="entry name" value="Peripla_BP_6"/>
    <property type="match status" value="1"/>
</dbReference>
<evidence type="ECO:0000313" key="5">
    <source>
        <dbReference type="EMBL" id="GGM78448.1"/>
    </source>
</evidence>
<dbReference type="CDD" id="cd06342">
    <property type="entry name" value="PBP1_ABC_LIVBP-like"/>
    <property type="match status" value="1"/>
</dbReference>
<reference evidence="5" key="1">
    <citation type="journal article" date="2014" name="Int. J. Syst. Evol. Microbiol.">
        <title>Complete genome sequence of Corynebacterium casei LMG S-19264T (=DSM 44701T), isolated from a smear-ripened cheese.</title>
        <authorList>
            <consortium name="US DOE Joint Genome Institute (JGI-PGF)"/>
            <person name="Walter F."/>
            <person name="Albersmeier A."/>
            <person name="Kalinowski J."/>
            <person name="Ruckert C."/>
        </authorList>
    </citation>
    <scope>NUCLEOTIDE SEQUENCE</scope>
    <source>
        <strain evidence="5">JCM 19831</strain>
    </source>
</reference>
<sequence length="379" mass="39852">MMKLPVIPLLMVAVALPASCAAPTVQPTVSAGPCRFTIAFLGALTGENANIGRGPRDGAKLAVDQYNATRPECPVDLSELDTAGDAERAAVRAQEAVADTRVLAIVGPSFSGEAEAAIPFLDQGGVTVITPSATRTSLAEQGWRVFHRVTGNDAAQGPAAGQYLKRMVSARNVYVVNDLGAYGKGLADEVRKELGPLVIGNADVQQGQFDYRRLAAIVAASGADAVFYGGYYAEAGQLLKALRDAGSTAAFVTGDGARDPGLIEHAGAHAAEGAVITCQCLPPERARDGFLQRFQEHFGTYPGNYAAESYDAAQILLSGIQAGNKTRASLLAYVDAYDGDGITGHLKFDTRGELPVEAVKIWAYRVRDGRIVPDREITG</sequence>
<evidence type="ECO:0000313" key="6">
    <source>
        <dbReference type="Proteomes" id="UP000642070"/>
    </source>
</evidence>
<dbReference type="PANTHER" id="PTHR47151">
    <property type="entry name" value="LEU/ILE/VAL-BINDING ABC TRANSPORTER SUBUNIT"/>
    <property type="match status" value="1"/>
</dbReference>
<feature type="signal peptide" evidence="3">
    <location>
        <begin position="1"/>
        <end position="21"/>
    </location>
</feature>
<protein>
    <submittedName>
        <fullName evidence="5">Branched chain amino acid ABC transporter substrate-binding protein</fullName>
    </submittedName>
</protein>
<dbReference type="Proteomes" id="UP000642070">
    <property type="component" value="Unassembled WGS sequence"/>
</dbReference>
<comment type="similarity">
    <text evidence="1">Belongs to the leucine-binding protein family.</text>
</comment>
<accession>A0A917UBW9</accession>
<dbReference type="AlphaFoldDB" id="A0A917UBW9"/>
<proteinExistence type="inferred from homology"/>
<evidence type="ECO:0000256" key="2">
    <source>
        <dbReference type="ARBA" id="ARBA00022729"/>
    </source>
</evidence>
<dbReference type="InterPro" id="IPR028081">
    <property type="entry name" value="Leu-bd"/>
</dbReference>
<name>A0A917UBW9_9ACTN</name>
<keyword evidence="6" id="KW-1185">Reference proteome</keyword>
<feature type="domain" description="Leucine-binding protein" evidence="4">
    <location>
        <begin position="37"/>
        <end position="358"/>
    </location>
</feature>
<dbReference type="PANTHER" id="PTHR47151:SF2">
    <property type="entry name" value="AMINO ACID BINDING PROTEIN"/>
    <property type="match status" value="1"/>
</dbReference>
<dbReference type="SUPFAM" id="SSF53822">
    <property type="entry name" value="Periplasmic binding protein-like I"/>
    <property type="match status" value="1"/>
</dbReference>
<keyword evidence="2 3" id="KW-0732">Signal</keyword>
<evidence type="ECO:0000256" key="1">
    <source>
        <dbReference type="ARBA" id="ARBA00010062"/>
    </source>
</evidence>
<feature type="chain" id="PRO_5039212576" evidence="3">
    <location>
        <begin position="22"/>
        <end position="379"/>
    </location>
</feature>
<gene>
    <name evidence="5" type="ORF">GCM10007977_094970</name>
</gene>
<organism evidence="5 6">
    <name type="scientific">Dactylosporangium sucinum</name>
    <dbReference type="NCBI Taxonomy" id="1424081"/>
    <lineage>
        <taxon>Bacteria</taxon>
        <taxon>Bacillati</taxon>
        <taxon>Actinomycetota</taxon>
        <taxon>Actinomycetes</taxon>
        <taxon>Micromonosporales</taxon>
        <taxon>Micromonosporaceae</taxon>
        <taxon>Dactylosporangium</taxon>
    </lineage>
</organism>
<reference evidence="5" key="2">
    <citation type="submission" date="2020-09" db="EMBL/GenBank/DDBJ databases">
        <authorList>
            <person name="Sun Q."/>
            <person name="Ohkuma M."/>
        </authorList>
    </citation>
    <scope>NUCLEOTIDE SEQUENCE</scope>
    <source>
        <strain evidence="5">JCM 19831</strain>
    </source>
</reference>
<dbReference type="Gene3D" id="3.40.50.2300">
    <property type="match status" value="2"/>
</dbReference>